<dbReference type="InterPro" id="IPR026081">
    <property type="entry name" value="DISC1"/>
</dbReference>
<dbReference type="PANTHER" id="PTHR14332">
    <property type="entry name" value="DISRUPTED IN SCHIZOPHRENIA 1 PROTEIN"/>
    <property type="match status" value="1"/>
</dbReference>
<evidence type="ECO:0000313" key="3">
    <source>
        <dbReference type="Ensembl" id="ENSOANP00000051582.1"/>
    </source>
</evidence>
<dbReference type="Bgee" id="ENSOANG00000037328">
    <property type="expression patterns" value="Expressed in cerebellum and 6 other cell types or tissues"/>
</dbReference>
<reference evidence="3" key="2">
    <citation type="submission" date="2025-09" db="UniProtKB">
        <authorList>
            <consortium name="Ensembl"/>
        </authorList>
    </citation>
    <scope>IDENTIFICATION</scope>
    <source>
        <strain evidence="3">Glennie</strain>
    </source>
</reference>
<proteinExistence type="predicted"/>
<feature type="coiled-coil region" evidence="1">
    <location>
        <begin position="391"/>
        <end position="425"/>
    </location>
</feature>
<protein>
    <submittedName>
        <fullName evidence="3">Uncharacterized protein</fullName>
    </submittedName>
</protein>
<dbReference type="GO" id="GO:0001764">
    <property type="term" value="P:neuron migration"/>
    <property type="evidence" value="ECO:0000318"/>
    <property type="project" value="GO_Central"/>
</dbReference>
<dbReference type="GO" id="GO:0045111">
    <property type="term" value="C:intermediate filament cytoskeleton"/>
    <property type="evidence" value="ECO:0000318"/>
    <property type="project" value="GO_Central"/>
</dbReference>
<feature type="compositionally biased region" description="Low complexity" evidence="2">
    <location>
        <begin position="47"/>
        <end position="63"/>
    </location>
</feature>
<dbReference type="AlphaFoldDB" id="A0A6I8PFT6"/>
<feature type="compositionally biased region" description="Basic and acidic residues" evidence="2">
    <location>
        <begin position="265"/>
        <end position="277"/>
    </location>
</feature>
<gene>
    <name evidence="3" type="primary">DISC1</name>
</gene>
<accession>A0A6I8PFT6</accession>
<feature type="region of interest" description="Disordered" evidence="2">
    <location>
        <begin position="438"/>
        <end position="476"/>
    </location>
</feature>
<dbReference type="Ensembl" id="ENSOANT00000073470.1">
    <property type="protein sequence ID" value="ENSOANP00000051582.1"/>
    <property type="gene ID" value="ENSOANG00000037328.1"/>
</dbReference>
<evidence type="ECO:0000256" key="2">
    <source>
        <dbReference type="SAM" id="MobiDB-lite"/>
    </source>
</evidence>
<dbReference type="GO" id="GO:0060271">
    <property type="term" value="P:cilium assembly"/>
    <property type="evidence" value="ECO:0000318"/>
    <property type="project" value="GO_Central"/>
</dbReference>
<dbReference type="GO" id="GO:0005815">
    <property type="term" value="C:microtubule organizing center"/>
    <property type="evidence" value="ECO:0000318"/>
    <property type="project" value="GO_Central"/>
</dbReference>
<feature type="compositionally biased region" description="Gly residues" evidence="2">
    <location>
        <begin position="365"/>
        <end position="378"/>
    </location>
</feature>
<feature type="compositionally biased region" description="Pro residues" evidence="2">
    <location>
        <begin position="204"/>
        <end position="219"/>
    </location>
</feature>
<name>A0A6I8PFT6_ORNAN</name>
<evidence type="ECO:0000256" key="1">
    <source>
        <dbReference type="SAM" id="Coils"/>
    </source>
</evidence>
<feature type="region of interest" description="Disordered" evidence="2">
    <location>
        <begin position="1"/>
        <end position="152"/>
    </location>
</feature>
<organism evidence="3 4">
    <name type="scientific">Ornithorhynchus anatinus</name>
    <name type="common">Duckbill platypus</name>
    <dbReference type="NCBI Taxonomy" id="9258"/>
    <lineage>
        <taxon>Eukaryota</taxon>
        <taxon>Metazoa</taxon>
        <taxon>Chordata</taxon>
        <taxon>Craniata</taxon>
        <taxon>Vertebrata</taxon>
        <taxon>Euteleostomi</taxon>
        <taxon>Mammalia</taxon>
        <taxon>Monotremata</taxon>
        <taxon>Ornithorhynchidae</taxon>
        <taxon>Ornithorhynchus</taxon>
    </lineage>
</organism>
<feature type="region of interest" description="Disordered" evidence="2">
    <location>
        <begin position="365"/>
        <end position="385"/>
    </location>
</feature>
<dbReference type="Proteomes" id="UP000002279">
    <property type="component" value="Unplaced"/>
</dbReference>
<keyword evidence="1" id="KW-0175">Coiled coil</keyword>
<keyword evidence="4" id="KW-1185">Reference proteome</keyword>
<dbReference type="GO" id="GO:0005874">
    <property type="term" value="C:microtubule"/>
    <property type="evidence" value="ECO:0000318"/>
    <property type="project" value="GO_Central"/>
</dbReference>
<dbReference type="InParanoid" id="A0A6I8PFT6"/>
<dbReference type="OMA" id="FQLAEGC"/>
<evidence type="ECO:0000313" key="4">
    <source>
        <dbReference type="Proteomes" id="UP000002279"/>
    </source>
</evidence>
<feature type="region of interest" description="Disordered" evidence="2">
    <location>
        <begin position="165"/>
        <end position="287"/>
    </location>
</feature>
<reference evidence="3" key="1">
    <citation type="submission" date="2025-08" db="UniProtKB">
        <authorList>
            <consortium name="Ensembl"/>
        </authorList>
    </citation>
    <scope>IDENTIFICATION</scope>
    <source>
        <strain evidence="3">Glennie</strain>
    </source>
</reference>
<dbReference type="FunCoup" id="A0A6I8PFT6">
    <property type="interactions" value="666"/>
</dbReference>
<dbReference type="PANTHER" id="PTHR14332:SF3">
    <property type="entry name" value="DISRUPTED IN SCHIZOPHRENIA 1 PROTEIN"/>
    <property type="match status" value="1"/>
</dbReference>
<sequence length="718" mass="74959">MVGGGRSSELTPDVRGWAPAAAPARRRKKLTRRPGYMRADFQPPSESRLPASRTPSSSSSPERGCPLRPEPVPRTGPCPWDSGSGRRTLPEADGPDGPPPPSPGGARWALQLEPEARPEAGGPGAVRPGETSSTGPWDAPEPPPATLGASDSSFSFIRQALLAAEERGEVEGRASPGARGPSLERARPGLPGPARGPERGGDPAGPPAEPGGAAPPRPTDPGTAAPAPDGGVRPPLGPLRLDSTAPGPARPPETPGRGSSGELAAEGRDPLTQKDEPAPQTCQHSKRAALWVGTLLGALWGRLRGRLEDGAAAKDDGSATETLRQEAEEEEAEALQLQPGARVFPEPVGGQLRGVTSGDAHLVDGGGLRPLPGKGSGPGSPAPAQLSAAGLSRLLHQRQRVQQEMVGLQARLRVLEAQEQRLRRAIADLGWDPQPGLGRAAGEVPVPTRVAPFGPEPPGIKGPRERDQTVHRPTRGTTAKVLTHQELCRAARDGEAAHPGLRGYQAEATAETGGQDNAVKCMKKPEDSLQSLGRQVLQTVREADLEASQLLIREFQLAEGCAGNAGREEREEEEEQVTAAAPLRAGGNLPEDLPLSAEELGGRCGAIREKLGLLEEELHEAMGTGDHSLVHILQLGGFTFGARAAAWGPVSGTAWAENTSGSYWVRSTVLGSTLGSGCGQSTGLGTSYAQSAVLSPWERITWLLYASVLSSVKWGLRP</sequence>
<feature type="compositionally biased region" description="Low complexity" evidence="2">
    <location>
        <begin position="220"/>
        <end position="231"/>
    </location>
</feature>